<sequence length="902" mass="99567">MDVFGDKPPALPDAPGPKKRTKKTPQELIAAFWGRFHSKHPGKVTSIFPRRLYSNVLPPANPRGVHSARNAAESYEAAARECRQKVARIVRECRRTNEKYTDADYDIERDEKDNCLNGLVRDGGGDIEASGGDNAPPPVSAWDVKQSLTTLAQSQMLGTNGTVPVDVNALNRFVGSDGPAWGSGGGVSSGEYYSPGSVHRVDWIFESPQFTVNGYSSSDIKQGANGDCWWLAAVATIAHRRDLMERVCVARDDECGVYGFVFQRDGEWVSVVVDDNLYLSATDFDHYGDVYDSTGRKARQYRKRNQTGSEALYFARCEDPNETWLPLLEKAYAKTHGDYEAISGGWPGEAVEDMTGGVSTTVASNRVLSKEKLWKELENPNKEFVFALAAMGTGWDWQKSGLALGHAYSILQCRKESDEDGNTFSLVQIRNPWGERSWSGVGEWNGPWSDGSKEWTPYWLQKLGHTFGDDGVFWMKYEDMLETFMFIHRTRLFDEKWTVVQQWTSANVSWITGYLQTKFEITVAKDGVVVIVLTQLDDRYFKGFEGEYYFELHFLLQEVGAAAGEHLCRVRPVHKWENRSVSCEVELEAGKRYEVLPEITATRNTDNSSRGKPPQDIVREYAEKNPQKLRQVGMSYDLAHAKGGVPDEDELLEQKRAERRKKKEDKKRRQKKKQRKAITKAAKAMEKAADAMKEVVKGDEAEKKAEAGGGAATAGGTSAATKDAADKEKAVAAAPAGQKPEAPGAPKPVEASTSTGGVKDAPPPPVEEEKKADTDEASKDEGSKKELEEKTEKSEAEEKAGEGEATTETAEEKDDAAVDDKEEEDKDDASDSDSDKDDDKDSDEDDDADDEGAITSPWNAVAVVGLRVYAQDAQVTVELVKVNSGDELTTLTVDGKPAGATM</sequence>
<evidence type="ECO:0000256" key="3">
    <source>
        <dbReference type="SAM" id="Coils"/>
    </source>
</evidence>
<dbReference type="PANTHER" id="PTHR10183">
    <property type="entry name" value="CALPAIN"/>
    <property type="match status" value="1"/>
</dbReference>
<accession>A0ABR1S485</accession>
<feature type="domain" description="Calpain catalytic" evidence="5">
    <location>
        <begin position="200"/>
        <end position="493"/>
    </location>
</feature>
<dbReference type="SMART" id="SM00230">
    <property type="entry name" value="CysPc"/>
    <property type="match status" value="1"/>
</dbReference>
<dbReference type="Gene3D" id="3.90.70.10">
    <property type="entry name" value="Cysteine proteinases"/>
    <property type="match status" value="1"/>
</dbReference>
<comment type="similarity">
    <text evidence="1">Belongs to the peptidase C2 family.</text>
</comment>
<organism evidence="6 7">
    <name type="scientific">Apiospora marii</name>
    <dbReference type="NCBI Taxonomy" id="335849"/>
    <lineage>
        <taxon>Eukaryota</taxon>
        <taxon>Fungi</taxon>
        <taxon>Dikarya</taxon>
        <taxon>Ascomycota</taxon>
        <taxon>Pezizomycotina</taxon>
        <taxon>Sordariomycetes</taxon>
        <taxon>Xylariomycetidae</taxon>
        <taxon>Amphisphaeriales</taxon>
        <taxon>Apiosporaceae</taxon>
        <taxon>Apiospora</taxon>
    </lineage>
</organism>
<keyword evidence="2" id="KW-0788">Thiol protease</keyword>
<dbReference type="CDD" id="cd00044">
    <property type="entry name" value="CysPc"/>
    <property type="match status" value="1"/>
</dbReference>
<feature type="compositionally biased region" description="Basic and acidic residues" evidence="4">
    <location>
        <begin position="683"/>
        <end position="706"/>
    </location>
</feature>
<dbReference type="InterPro" id="IPR000169">
    <property type="entry name" value="Pept_cys_AS"/>
</dbReference>
<feature type="active site" evidence="2">
    <location>
        <position position="228"/>
    </location>
</feature>
<feature type="compositionally biased region" description="Low complexity" evidence="4">
    <location>
        <begin position="731"/>
        <end position="748"/>
    </location>
</feature>
<feature type="active site" evidence="2">
    <location>
        <position position="406"/>
    </location>
</feature>
<dbReference type="Proteomes" id="UP001396898">
    <property type="component" value="Unassembled WGS sequence"/>
</dbReference>
<keyword evidence="2" id="KW-0645">Protease</keyword>
<name>A0ABR1S485_9PEZI</name>
<feature type="compositionally biased region" description="Basic and acidic residues" evidence="4">
    <location>
        <begin position="767"/>
        <end position="802"/>
    </location>
</feature>
<reference evidence="6 7" key="1">
    <citation type="submission" date="2023-01" db="EMBL/GenBank/DDBJ databases">
        <title>Analysis of 21 Apiospora genomes using comparative genomics revels a genus with tremendous synthesis potential of carbohydrate active enzymes and secondary metabolites.</title>
        <authorList>
            <person name="Sorensen T."/>
        </authorList>
    </citation>
    <scope>NUCLEOTIDE SEQUENCE [LARGE SCALE GENOMIC DNA]</scope>
    <source>
        <strain evidence="6 7">CBS 20057</strain>
    </source>
</reference>
<dbReference type="PANTHER" id="PTHR10183:SF425">
    <property type="entry name" value="CALPAIN-5"/>
    <property type="match status" value="1"/>
</dbReference>
<dbReference type="PROSITE" id="PS00139">
    <property type="entry name" value="THIOL_PROTEASE_CYS"/>
    <property type="match status" value="1"/>
</dbReference>
<dbReference type="InterPro" id="IPR001300">
    <property type="entry name" value="Peptidase_C2_calpain_cat"/>
</dbReference>
<gene>
    <name evidence="6" type="ORF">PG991_003731</name>
</gene>
<dbReference type="InterPro" id="IPR038765">
    <property type="entry name" value="Papain-like_cys_pep_sf"/>
</dbReference>
<dbReference type="Pfam" id="PF00648">
    <property type="entry name" value="Peptidase_C2"/>
    <property type="match status" value="1"/>
</dbReference>
<dbReference type="PROSITE" id="PS50203">
    <property type="entry name" value="CALPAIN_CAT"/>
    <property type="match status" value="1"/>
</dbReference>
<keyword evidence="7" id="KW-1185">Reference proteome</keyword>
<evidence type="ECO:0000256" key="1">
    <source>
        <dbReference type="ARBA" id="ARBA00007623"/>
    </source>
</evidence>
<dbReference type="PRINTS" id="PR00704">
    <property type="entry name" value="CALPAIN"/>
</dbReference>
<feature type="region of interest" description="Disordered" evidence="4">
    <location>
        <begin position="1"/>
        <end position="24"/>
    </location>
</feature>
<feature type="compositionally biased region" description="Acidic residues" evidence="4">
    <location>
        <begin position="820"/>
        <end position="852"/>
    </location>
</feature>
<protein>
    <recommendedName>
        <fullName evidence="5">Calpain catalytic domain-containing protein</fullName>
    </recommendedName>
</protein>
<feature type="compositionally biased region" description="Basic residues" evidence="4">
    <location>
        <begin position="658"/>
        <end position="678"/>
    </location>
</feature>
<evidence type="ECO:0000256" key="4">
    <source>
        <dbReference type="SAM" id="MobiDB-lite"/>
    </source>
</evidence>
<keyword evidence="3" id="KW-0175">Coiled coil</keyword>
<feature type="coiled-coil region" evidence="3">
    <location>
        <begin position="65"/>
        <end position="92"/>
    </location>
</feature>
<comment type="caution">
    <text evidence="6">The sequence shown here is derived from an EMBL/GenBank/DDBJ whole genome shotgun (WGS) entry which is preliminary data.</text>
</comment>
<evidence type="ECO:0000313" key="6">
    <source>
        <dbReference type="EMBL" id="KAK8026675.1"/>
    </source>
</evidence>
<dbReference type="InterPro" id="IPR022684">
    <property type="entry name" value="Calpain_cysteine_protease"/>
</dbReference>
<feature type="region of interest" description="Disordered" evidence="4">
    <location>
        <begin position="658"/>
        <end position="857"/>
    </location>
</feature>
<proteinExistence type="inferred from homology"/>
<dbReference type="SUPFAM" id="SSF54001">
    <property type="entry name" value="Cysteine proteinases"/>
    <property type="match status" value="1"/>
</dbReference>
<keyword evidence="2" id="KW-0378">Hydrolase</keyword>
<dbReference type="EMBL" id="JAQQWI010000007">
    <property type="protein sequence ID" value="KAK8026675.1"/>
    <property type="molecule type" value="Genomic_DNA"/>
</dbReference>
<evidence type="ECO:0000259" key="5">
    <source>
        <dbReference type="PROSITE" id="PS50203"/>
    </source>
</evidence>
<evidence type="ECO:0000256" key="2">
    <source>
        <dbReference type="PROSITE-ProRule" id="PRU00239"/>
    </source>
</evidence>
<feature type="active site" evidence="2">
    <location>
        <position position="431"/>
    </location>
</feature>
<evidence type="ECO:0000313" key="7">
    <source>
        <dbReference type="Proteomes" id="UP001396898"/>
    </source>
</evidence>